<accession>A0ABY7FBI3</accession>
<name>A0ABY7FBI3_MYAAR</name>
<keyword evidence="1" id="KW-0732">Signal</keyword>
<dbReference type="EMBL" id="CP111022">
    <property type="protein sequence ID" value="WAR18331.1"/>
    <property type="molecule type" value="Genomic_DNA"/>
</dbReference>
<evidence type="ECO:0000256" key="1">
    <source>
        <dbReference type="SAM" id="SignalP"/>
    </source>
</evidence>
<dbReference type="Proteomes" id="UP001164746">
    <property type="component" value="Chromosome 11"/>
</dbReference>
<sequence>MKPDVSKLTLRKMSKYLVSLLVVALLCSATFCQEMCGVHHSGPSIRCSGKRPREDVCRRSDHRWTFKRGNCEKLPIACYSVLMMDNAFFSKSECERACKQGYSW</sequence>
<organism evidence="2 3">
    <name type="scientific">Mya arenaria</name>
    <name type="common">Soft-shell clam</name>
    <dbReference type="NCBI Taxonomy" id="6604"/>
    <lineage>
        <taxon>Eukaryota</taxon>
        <taxon>Metazoa</taxon>
        <taxon>Spiralia</taxon>
        <taxon>Lophotrochozoa</taxon>
        <taxon>Mollusca</taxon>
        <taxon>Bivalvia</taxon>
        <taxon>Autobranchia</taxon>
        <taxon>Heteroconchia</taxon>
        <taxon>Euheterodonta</taxon>
        <taxon>Imparidentia</taxon>
        <taxon>Neoheterodontei</taxon>
        <taxon>Myida</taxon>
        <taxon>Myoidea</taxon>
        <taxon>Myidae</taxon>
        <taxon>Mya</taxon>
    </lineage>
</organism>
<protein>
    <submittedName>
        <fullName evidence="2">Uncharacterized protein</fullName>
    </submittedName>
</protein>
<feature type="signal peptide" evidence="1">
    <location>
        <begin position="1"/>
        <end position="32"/>
    </location>
</feature>
<reference evidence="2" key="1">
    <citation type="submission" date="2022-11" db="EMBL/GenBank/DDBJ databases">
        <title>Centuries of genome instability and evolution in soft-shell clam transmissible cancer (bioRxiv).</title>
        <authorList>
            <person name="Hart S.F.M."/>
            <person name="Yonemitsu M.A."/>
            <person name="Giersch R.M."/>
            <person name="Beal B.F."/>
            <person name="Arriagada G."/>
            <person name="Davis B.W."/>
            <person name="Ostrander E.A."/>
            <person name="Goff S.P."/>
            <person name="Metzger M.J."/>
        </authorList>
    </citation>
    <scope>NUCLEOTIDE SEQUENCE</scope>
    <source>
        <strain evidence="2">MELC-2E11</strain>
        <tissue evidence="2">Siphon/mantle</tissue>
    </source>
</reference>
<feature type="chain" id="PRO_5047312816" evidence="1">
    <location>
        <begin position="33"/>
        <end position="104"/>
    </location>
</feature>
<keyword evidence="3" id="KW-1185">Reference proteome</keyword>
<proteinExistence type="predicted"/>
<evidence type="ECO:0000313" key="2">
    <source>
        <dbReference type="EMBL" id="WAR18331.1"/>
    </source>
</evidence>
<gene>
    <name evidence="2" type="ORF">MAR_000169</name>
</gene>
<evidence type="ECO:0000313" key="3">
    <source>
        <dbReference type="Proteomes" id="UP001164746"/>
    </source>
</evidence>